<reference evidence="3" key="1">
    <citation type="journal article" date="2010" name="Genome Res.">
        <title>Population genomic sequencing of Coccidioides fungi reveals recent hybridization and transposon control.</title>
        <authorList>
            <person name="Neafsey D.E."/>
            <person name="Barker B.M."/>
            <person name="Sharpton T.J."/>
            <person name="Stajich J.E."/>
            <person name="Park D.J."/>
            <person name="Whiston E."/>
            <person name="Hung C.-Y."/>
            <person name="McMahan C."/>
            <person name="White J."/>
            <person name="Sykes S."/>
            <person name="Heiman D."/>
            <person name="Young S."/>
            <person name="Zeng Q."/>
            <person name="Abouelleil A."/>
            <person name="Aftuck L."/>
            <person name="Bessette D."/>
            <person name="Brown A."/>
            <person name="FitzGerald M."/>
            <person name="Lui A."/>
            <person name="Macdonald J.P."/>
            <person name="Priest M."/>
            <person name="Orbach M.J."/>
            <person name="Galgiani J.N."/>
            <person name="Kirkland T.N."/>
            <person name="Cole G.T."/>
            <person name="Birren B.W."/>
            <person name="Henn M.R."/>
            <person name="Taylor J.W."/>
            <person name="Rounsley S.D."/>
        </authorList>
    </citation>
    <scope>NUCLEOTIDE SEQUENCE [LARGE SCALE GENOMIC DNA]</scope>
    <source>
        <strain evidence="3">RMSCC 3703</strain>
    </source>
</reference>
<dbReference type="AlphaFoldDB" id="A0A0J8TTH7"/>
<feature type="compositionally biased region" description="Polar residues" evidence="1">
    <location>
        <begin position="152"/>
        <end position="168"/>
    </location>
</feature>
<feature type="region of interest" description="Disordered" evidence="1">
    <location>
        <begin position="217"/>
        <end position="253"/>
    </location>
</feature>
<protein>
    <submittedName>
        <fullName evidence="2">Uncharacterized protein</fullName>
    </submittedName>
</protein>
<organism evidence="2 3">
    <name type="scientific">Coccidioides immitis RMSCC 3703</name>
    <dbReference type="NCBI Taxonomy" id="454286"/>
    <lineage>
        <taxon>Eukaryota</taxon>
        <taxon>Fungi</taxon>
        <taxon>Dikarya</taxon>
        <taxon>Ascomycota</taxon>
        <taxon>Pezizomycotina</taxon>
        <taxon>Eurotiomycetes</taxon>
        <taxon>Eurotiomycetidae</taxon>
        <taxon>Onygenales</taxon>
        <taxon>Onygenaceae</taxon>
        <taxon>Coccidioides</taxon>
    </lineage>
</organism>
<name>A0A0J8TTH7_COCIT</name>
<feature type="compositionally biased region" description="Low complexity" evidence="1">
    <location>
        <begin position="230"/>
        <end position="239"/>
    </location>
</feature>
<proteinExistence type="predicted"/>
<sequence length="253" mass="29794">MFDDDERITTYRSSYHMHFENTELILASRFASVDNLYQPHRNFQISHHTMSSRVPLRFQKRHRHFWTEKELNLLSHLREIHNWDFQRIRKSFFPLLSYHAVRKAHGRMSVEERNSRASIIFSKRRSASDVNAACSNLGPCHLHTSTSVPRPIIQSESTTRASITSLSSSEDDTAISNRRIGKRYNLRPNRPTKFLQRQPQYRVDRRHFPHFFKSYKDHLESDGLPDRDYSPSSHTPTPESSDRSPSIHINPAQ</sequence>
<evidence type="ECO:0000256" key="1">
    <source>
        <dbReference type="SAM" id="MobiDB-lite"/>
    </source>
</evidence>
<evidence type="ECO:0000313" key="2">
    <source>
        <dbReference type="EMBL" id="KMU77077.1"/>
    </source>
</evidence>
<feature type="region of interest" description="Disordered" evidence="1">
    <location>
        <begin position="152"/>
        <end position="174"/>
    </location>
</feature>
<dbReference type="EMBL" id="DS268152">
    <property type="protein sequence ID" value="KMU77077.1"/>
    <property type="molecule type" value="Genomic_DNA"/>
</dbReference>
<feature type="compositionally biased region" description="Basic and acidic residues" evidence="1">
    <location>
        <begin position="217"/>
        <end position="229"/>
    </location>
</feature>
<gene>
    <name evidence="2" type="ORF">CISG_06115</name>
</gene>
<accession>A0A0J8TTH7</accession>
<dbReference type="Proteomes" id="UP000054559">
    <property type="component" value="Unassembled WGS sequence"/>
</dbReference>
<evidence type="ECO:0000313" key="3">
    <source>
        <dbReference type="Proteomes" id="UP000054559"/>
    </source>
</evidence>